<dbReference type="GO" id="GO:0005739">
    <property type="term" value="C:mitochondrion"/>
    <property type="evidence" value="ECO:0007669"/>
    <property type="project" value="TreeGrafter"/>
</dbReference>
<dbReference type="SUPFAM" id="SSF75304">
    <property type="entry name" value="Amidase signature (AS) enzymes"/>
    <property type="match status" value="1"/>
</dbReference>
<dbReference type="InterPro" id="IPR023631">
    <property type="entry name" value="Amidase_dom"/>
</dbReference>
<evidence type="ECO:0000259" key="1">
    <source>
        <dbReference type="Pfam" id="PF01425"/>
    </source>
</evidence>
<dbReference type="PANTHER" id="PTHR11895">
    <property type="entry name" value="TRANSAMIDASE"/>
    <property type="match status" value="1"/>
</dbReference>
<name>A0A899FV62_9ASCO</name>
<dbReference type="InterPro" id="IPR036928">
    <property type="entry name" value="AS_sf"/>
</dbReference>
<dbReference type="GO" id="GO:0050567">
    <property type="term" value="F:glutaminyl-tRNA synthase (glutamine-hydrolyzing) activity"/>
    <property type="evidence" value="ECO:0007669"/>
    <property type="project" value="TreeGrafter"/>
</dbReference>
<protein>
    <recommendedName>
        <fullName evidence="1">Amidase domain-containing protein</fullName>
    </recommendedName>
</protein>
<dbReference type="GO" id="GO:0070681">
    <property type="term" value="P:glutaminyl-tRNAGln biosynthesis via transamidation"/>
    <property type="evidence" value="ECO:0007669"/>
    <property type="project" value="TreeGrafter"/>
</dbReference>
<sequence length="266" mass="29579">MNLLKEAKFQLSQINKLNGYLNAFVNLYKKSYIFEKLDESYKRYSQGQLLSPLDGRLVAIKDNICTKDSYTTCSSYILKEAGAIIVGKTNLDEFAIGTSTINDLFGPTLNPMDLKVPRSSGGSSGGSAAAVSADISLGTDTGGSVRHPASYCNCFGFKPSYGLISRWGVVTYSNSFDTVGILGKTVERIRETFNILNVYDPKDPTSLSINERLKIKQYDKNKQITIGIPLDFNISKVSQNLRDIWKKAIKHLELKGFNTKIRHHQI</sequence>
<dbReference type="AlphaFoldDB" id="A0A899FV62"/>
<dbReference type="GO" id="GO:0030956">
    <property type="term" value="C:glutamyl-tRNA(Gln) amidotransferase complex"/>
    <property type="evidence" value="ECO:0007669"/>
    <property type="project" value="TreeGrafter"/>
</dbReference>
<dbReference type="Gene3D" id="3.90.1300.10">
    <property type="entry name" value="Amidase signature (AS) domain"/>
    <property type="match status" value="1"/>
</dbReference>
<keyword evidence="3" id="KW-1185">Reference proteome</keyword>
<dbReference type="GO" id="GO:0032543">
    <property type="term" value="P:mitochondrial translation"/>
    <property type="evidence" value="ECO:0007669"/>
    <property type="project" value="TreeGrafter"/>
</dbReference>
<accession>A0A899FV62</accession>
<dbReference type="InterPro" id="IPR000120">
    <property type="entry name" value="Amidase"/>
</dbReference>
<reference evidence="2" key="1">
    <citation type="submission" date="2020-06" db="EMBL/GenBank/DDBJ databases">
        <title>Genomes of multiple members of Pneumocystis genus reveal paths to human pathogen Pneumocystis jirovecii.</title>
        <authorList>
            <person name="Cisse O.H."/>
            <person name="Ma L."/>
            <person name="Dekker J."/>
            <person name="Khil P."/>
            <person name="Jo J."/>
            <person name="Brenchley J."/>
            <person name="Blair R."/>
            <person name="Pahar B."/>
            <person name="Chabe M."/>
            <person name="Van Rompay K.A."/>
            <person name="Keesler R."/>
            <person name="Sukura A."/>
            <person name="Hirsch V."/>
            <person name="Kutty G."/>
            <person name="Liu Y."/>
            <person name="Peng L."/>
            <person name="Chen J."/>
            <person name="Song J."/>
            <person name="Weissenbacher-Lang C."/>
            <person name="Xu J."/>
            <person name="Upham N.S."/>
            <person name="Stajich J.E."/>
            <person name="Cuomo C.A."/>
            <person name="Cushion M.T."/>
            <person name="Kovacs J.A."/>
        </authorList>
    </citation>
    <scope>NUCLEOTIDE SEQUENCE</scope>
    <source>
        <strain evidence="2">2A</strain>
    </source>
</reference>
<evidence type="ECO:0000313" key="3">
    <source>
        <dbReference type="Proteomes" id="UP000663699"/>
    </source>
</evidence>
<dbReference type="Proteomes" id="UP000663699">
    <property type="component" value="Chromosome 1"/>
</dbReference>
<evidence type="ECO:0000313" key="2">
    <source>
        <dbReference type="EMBL" id="QSL64226.1"/>
    </source>
</evidence>
<dbReference type="OrthoDB" id="5414219at2759"/>
<gene>
    <name evidence="2" type="ORF">MERGE_000381</name>
</gene>
<dbReference type="Pfam" id="PF01425">
    <property type="entry name" value="Amidase"/>
    <property type="match status" value="1"/>
</dbReference>
<feature type="domain" description="Amidase" evidence="1">
    <location>
        <begin position="11"/>
        <end position="258"/>
    </location>
</feature>
<dbReference type="PANTHER" id="PTHR11895:SF7">
    <property type="entry name" value="GLUTAMYL-TRNA(GLN) AMIDOTRANSFERASE SUBUNIT A, MITOCHONDRIAL"/>
    <property type="match status" value="1"/>
</dbReference>
<dbReference type="EMBL" id="CP054532">
    <property type="protein sequence ID" value="QSL64226.1"/>
    <property type="molecule type" value="Genomic_DNA"/>
</dbReference>
<organism evidence="2 3">
    <name type="scientific">Pneumocystis wakefieldiae</name>
    <dbReference type="NCBI Taxonomy" id="38082"/>
    <lineage>
        <taxon>Eukaryota</taxon>
        <taxon>Fungi</taxon>
        <taxon>Dikarya</taxon>
        <taxon>Ascomycota</taxon>
        <taxon>Taphrinomycotina</taxon>
        <taxon>Pneumocystomycetes</taxon>
        <taxon>Pneumocystaceae</taxon>
        <taxon>Pneumocystis</taxon>
    </lineage>
</organism>
<proteinExistence type="predicted"/>